<dbReference type="GeneID" id="81421324"/>
<name>A0A9W9IH26_9EURO</name>
<dbReference type="PANTHER" id="PTHR43539:SF68">
    <property type="entry name" value="FLAVIN-BINDING MONOOXYGENASE-LIKE PROTEIN (AFU_ORTHOLOGUE AFUA_4G09220)"/>
    <property type="match status" value="1"/>
</dbReference>
<evidence type="ECO:0000313" key="2">
    <source>
        <dbReference type="EMBL" id="KAJ5174146.1"/>
    </source>
</evidence>
<dbReference type="AlphaFoldDB" id="A0A9W9IH26"/>
<dbReference type="InterPro" id="IPR036188">
    <property type="entry name" value="FAD/NAD-bd_sf"/>
</dbReference>
<dbReference type="GO" id="GO:0004497">
    <property type="term" value="F:monooxygenase activity"/>
    <property type="evidence" value="ECO:0007669"/>
    <property type="project" value="TreeGrafter"/>
</dbReference>
<dbReference type="Pfam" id="PF13738">
    <property type="entry name" value="Pyr_redox_3"/>
    <property type="match status" value="1"/>
</dbReference>
<organism evidence="2 3">
    <name type="scientific">Penicillium canariense</name>
    <dbReference type="NCBI Taxonomy" id="189055"/>
    <lineage>
        <taxon>Eukaryota</taxon>
        <taxon>Fungi</taxon>
        <taxon>Dikarya</taxon>
        <taxon>Ascomycota</taxon>
        <taxon>Pezizomycotina</taxon>
        <taxon>Eurotiomycetes</taxon>
        <taxon>Eurotiomycetidae</taxon>
        <taxon>Eurotiales</taxon>
        <taxon>Aspergillaceae</taxon>
        <taxon>Penicillium</taxon>
    </lineage>
</organism>
<proteinExistence type="predicted"/>
<dbReference type="PRINTS" id="PR00420">
    <property type="entry name" value="RNGMNOXGNASE"/>
</dbReference>
<dbReference type="EMBL" id="JAPQKN010000001">
    <property type="protein sequence ID" value="KAJ5174146.1"/>
    <property type="molecule type" value="Genomic_DNA"/>
</dbReference>
<comment type="caution">
    <text evidence="2">The sequence shown here is derived from an EMBL/GenBank/DDBJ whole genome shotgun (WGS) entry which is preliminary data.</text>
</comment>
<gene>
    <name evidence="2" type="ORF">N7482_000023</name>
</gene>
<keyword evidence="1" id="KW-0560">Oxidoreductase</keyword>
<dbReference type="RefSeq" id="XP_056545754.1">
    <property type="nucleotide sequence ID" value="XM_056682148.1"/>
</dbReference>
<evidence type="ECO:0000313" key="3">
    <source>
        <dbReference type="Proteomes" id="UP001149163"/>
    </source>
</evidence>
<dbReference type="GO" id="GO:0050660">
    <property type="term" value="F:flavin adenine dinucleotide binding"/>
    <property type="evidence" value="ECO:0007669"/>
    <property type="project" value="TreeGrafter"/>
</dbReference>
<dbReference type="OrthoDB" id="74360at2759"/>
<dbReference type="InterPro" id="IPR050982">
    <property type="entry name" value="Auxin_biosynth/cation_transpt"/>
</dbReference>
<dbReference type="Proteomes" id="UP001149163">
    <property type="component" value="Unassembled WGS sequence"/>
</dbReference>
<dbReference type="Gene3D" id="3.50.50.60">
    <property type="entry name" value="FAD/NAD(P)-binding domain"/>
    <property type="match status" value="1"/>
</dbReference>
<reference evidence="2" key="1">
    <citation type="submission" date="2022-11" db="EMBL/GenBank/DDBJ databases">
        <authorList>
            <person name="Petersen C."/>
        </authorList>
    </citation>
    <scope>NUCLEOTIDE SEQUENCE</scope>
    <source>
        <strain evidence="2">IBT 26290</strain>
    </source>
</reference>
<dbReference type="SUPFAM" id="SSF51905">
    <property type="entry name" value="FAD/NAD(P)-binding domain"/>
    <property type="match status" value="1"/>
</dbReference>
<evidence type="ECO:0000256" key="1">
    <source>
        <dbReference type="ARBA" id="ARBA00023002"/>
    </source>
</evidence>
<protein>
    <recommendedName>
        <fullName evidence="4">FAD/NAD(P)-binding domain-containing protein</fullName>
    </recommendedName>
</protein>
<accession>A0A9W9IH26</accession>
<evidence type="ECO:0008006" key="4">
    <source>
        <dbReference type="Google" id="ProtNLM"/>
    </source>
</evidence>
<sequence>MVYTIPNLPCSLPVATIPRYTDLEAVSKDINHSLELLSGSHFTSNAIWRDSFAMTGTMRTFYGPHAIGSAWQQTSKATQPSAFKMQGGPKVVRMGPNAWVELEFTFETTGPPATTCSGMLSVVPGEDGEWKIWVMRTILEQLKGQGNVDILQQVTQGGHADGVEGADGVNSATGDNGTIEVNAVNVTSELNGANGISKVNGVHTGDTHFDCVIVGGGQAGLSTGGRLKALGVSYVILEKQAEVGDSWKSRYDSTKCKDRNSARHLILDLDTDAADSTYMSSKAHLPFERTFPASYNEYLTKNDLARGYQEWVAKYDVNVWLSTKLEKGKWIADREIWELEITKQGEPKSISASYIVFAVGAGSQVPVMPTYENREAFKGIILHSGEYHSAKGWAGKHGVVVGTANTGHDVAEDMLAANLASVTMIQRSKTYVLPAEHYRETQTRLYNNRIPTETADRLYFSGPLALGRLLGTRHLHAMARADPERFDALERVGFKLDRFGDIFAYLFERFGGHYMDVGASAKIAKGLIKIKSDALPVRYTEDGIQFDNGDHLRVDVIVFATGFVLNTKLLVANFFGAEVAAQIDDFWGTDEEGELKGAYKTCGHPAFWFHGGAIGQARYMARFIALQIKAKLLGTPLPLYEDTPR</sequence>
<keyword evidence="3" id="KW-1185">Reference proteome</keyword>
<reference evidence="2" key="2">
    <citation type="journal article" date="2023" name="IMA Fungus">
        <title>Comparative genomic study of the Penicillium genus elucidates a diverse pangenome and 15 lateral gene transfer events.</title>
        <authorList>
            <person name="Petersen C."/>
            <person name="Sorensen T."/>
            <person name="Nielsen M.R."/>
            <person name="Sondergaard T.E."/>
            <person name="Sorensen J.L."/>
            <person name="Fitzpatrick D.A."/>
            <person name="Frisvad J.C."/>
            <person name="Nielsen K.L."/>
        </authorList>
    </citation>
    <scope>NUCLEOTIDE SEQUENCE</scope>
    <source>
        <strain evidence="2">IBT 26290</strain>
    </source>
</reference>
<dbReference type="PANTHER" id="PTHR43539">
    <property type="entry name" value="FLAVIN-BINDING MONOOXYGENASE-LIKE PROTEIN (AFU_ORTHOLOGUE AFUA_4G09220)"/>
    <property type="match status" value="1"/>
</dbReference>